<reference evidence="2" key="1">
    <citation type="submission" date="2021-05" db="EMBL/GenBank/DDBJ databases">
        <authorList>
            <person name="Alioto T."/>
            <person name="Alioto T."/>
            <person name="Gomez Garrido J."/>
        </authorList>
    </citation>
    <scope>NUCLEOTIDE SEQUENCE</scope>
</reference>
<protein>
    <submittedName>
        <fullName evidence="2">(northern house mosquito) hypothetical protein</fullName>
    </submittedName>
</protein>
<dbReference type="AlphaFoldDB" id="A0A8D8HN93"/>
<sequence>MVAVVTRLEETKPQLQPQPPEATRTPVRKSPSESPPCKVHYRQRPARAWKRWSSCLIGKNRKCCEKGMCSSPTIPERCWPSLARQMRRQNILRKPAMRRSWLLSN</sequence>
<accession>A0A8D8HN93</accession>
<dbReference type="EMBL" id="HBUE01217722">
    <property type="protein sequence ID" value="CAG6537964.1"/>
    <property type="molecule type" value="Transcribed_RNA"/>
</dbReference>
<dbReference type="EMBL" id="HBUE01324279">
    <property type="protein sequence ID" value="CAG6589975.1"/>
    <property type="molecule type" value="Transcribed_RNA"/>
</dbReference>
<organism evidence="2">
    <name type="scientific">Culex pipiens</name>
    <name type="common">House mosquito</name>
    <dbReference type="NCBI Taxonomy" id="7175"/>
    <lineage>
        <taxon>Eukaryota</taxon>
        <taxon>Metazoa</taxon>
        <taxon>Ecdysozoa</taxon>
        <taxon>Arthropoda</taxon>
        <taxon>Hexapoda</taxon>
        <taxon>Insecta</taxon>
        <taxon>Pterygota</taxon>
        <taxon>Neoptera</taxon>
        <taxon>Endopterygota</taxon>
        <taxon>Diptera</taxon>
        <taxon>Nematocera</taxon>
        <taxon>Culicoidea</taxon>
        <taxon>Culicidae</taxon>
        <taxon>Culicinae</taxon>
        <taxon>Culicini</taxon>
        <taxon>Culex</taxon>
        <taxon>Culex</taxon>
    </lineage>
</organism>
<name>A0A8D8HN93_CULPI</name>
<proteinExistence type="predicted"/>
<evidence type="ECO:0000313" key="2">
    <source>
        <dbReference type="EMBL" id="CAG6537964.1"/>
    </source>
</evidence>
<evidence type="ECO:0000256" key="1">
    <source>
        <dbReference type="SAM" id="MobiDB-lite"/>
    </source>
</evidence>
<feature type="region of interest" description="Disordered" evidence="1">
    <location>
        <begin position="1"/>
        <end position="40"/>
    </location>
</feature>